<dbReference type="AlphaFoldDB" id="A0A557R148"/>
<dbReference type="NCBIfam" id="TIGR02595">
    <property type="entry name" value="PEP_CTERM"/>
    <property type="match status" value="1"/>
</dbReference>
<gene>
    <name evidence="3" type="ORF">FHP91_04065</name>
</gene>
<accession>A0A557R148</accession>
<comment type="caution">
    <text evidence="3">The sequence shown here is derived from an EMBL/GenBank/DDBJ whole genome shotgun (WGS) entry which is preliminary data.</text>
</comment>
<feature type="domain" description="Ice-binding protein C-terminal" evidence="2">
    <location>
        <begin position="284"/>
        <end position="306"/>
    </location>
</feature>
<protein>
    <submittedName>
        <fullName evidence="3">PEP-CTERM sorting domain-containing protein</fullName>
    </submittedName>
</protein>
<sequence length="315" mass="33126">MDFRPETAKRSGAPGTGTRRQIMRYIRMLYLVTSMAVGLGWSGIAQTAPVYWNLFNLEGESSLDSIYVTYDSQIDMLTDSNRTGSFVPNTTGISAQNVVGSGSDGATYWNLFNLEGESGFDAIYVTYGTLIDMLTDSNRTGSFVPNTTGASAENVVGSGSDGATYWSLFNLEGESSLDAIYVTYGSLTDMLTDSNRTGSFVPNTTGASAQNVVGSGSDGATYWNLFNLEGESSLDAIYVTYGSLADMLIDSNRTGSFVPNTTGASARNVVGSGASIFEALPPGSVPEPGSVGLVALALMCLSLVRKTHRADGASG</sequence>
<name>A0A557R148_9RHOO</name>
<dbReference type="Pfam" id="PF07589">
    <property type="entry name" value="PEP-CTERM"/>
    <property type="match status" value="1"/>
</dbReference>
<organism evidence="3 4">
    <name type="scientific">Denitromonas halophila</name>
    <dbReference type="NCBI Taxonomy" id="1629404"/>
    <lineage>
        <taxon>Bacteria</taxon>
        <taxon>Pseudomonadati</taxon>
        <taxon>Pseudomonadota</taxon>
        <taxon>Betaproteobacteria</taxon>
        <taxon>Rhodocyclales</taxon>
        <taxon>Zoogloeaceae</taxon>
        <taxon>Denitromonas</taxon>
    </lineage>
</organism>
<keyword evidence="4" id="KW-1185">Reference proteome</keyword>
<evidence type="ECO:0000313" key="3">
    <source>
        <dbReference type="EMBL" id="TVO58846.1"/>
    </source>
</evidence>
<evidence type="ECO:0000256" key="1">
    <source>
        <dbReference type="SAM" id="Phobius"/>
    </source>
</evidence>
<feature type="transmembrane region" description="Helical" evidence="1">
    <location>
        <begin position="29"/>
        <end position="52"/>
    </location>
</feature>
<dbReference type="InterPro" id="IPR013424">
    <property type="entry name" value="Ice-binding_C"/>
</dbReference>
<evidence type="ECO:0000313" key="4">
    <source>
        <dbReference type="Proteomes" id="UP000319502"/>
    </source>
</evidence>
<keyword evidence="1" id="KW-1133">Transmembrane helix</keyword>
<keyword evidence="1" id="KW-0812">Transmembrane</keyword>
<dbReference type="EMBL" id="VMNK01000003">
    <property type="protein sequence ID" value="TVO58846.1"/>
    <property type="molecule type" value="Genomic_DNA"/>
</dbReference>
<evidence type="ECO:0000259" key="2">
    <source>
        <dbReference type="Pfam" id="PF07589"/>
    </source>
</evidence>
<dbReference type="Proteomes" id="UP000319502">
    <property type="component" value="Unassembled WGS sequence"/>
</dbReference>
<keyword evidence="1" id="KW-0472">Membrane</keyword>
<reference evidence="3 4" key="1">
    <citation type="submission" date="2019-07" db="EMBL/GenBank/DDBJ databases">
        <title>The pathways for chlorine oxyanion respiration interact through the shared metabolite chlorate.</title>
        <authorList>
            <person name="Barnum T.P."/>
            <person name="Cheng Y."/>
            <person name="Hill K.A."/>
            <person name="Lucas L.N."/>
            <person name="Carlson H.K."/>
            <person name="Coates J.D."/>
        </authorList>
    </citation>
    <scope>NUCLEOTIDE SEQUENCE [LARGE SCALE GENOMIC DNA]</scope>
    <source>
        <strain evidence="3 4">SFB-3</strain>
    </source>
</reference>
<proteinExistence type="predicted"/>
<dbReference type="OrthoDB" id="384721at2"/>